<feature type="region of interest" description="Disordered" evidence="1">
    <location>
        <begin position="35"/>
        <end position="59"/>
    </location>
</feature>
<name>A0A813FE73_POLGL</name>
<evidence type="ECO:0000256" key="1">
    <source>
        <dbReference type="SAM" id="MobiDB-lite"/>
    </source>
</evidence>
<proteinExistence type="predicted"/>
<evidence type="ECO:0000313" key="4">
    <source>
        <dbReference type="Proteomes" id="UP000654075"/>
    </source>
</evidence>
<reference evidence="2" key="1">
    <citation type="submission" date="2021-02" db="EMBL/GenBank/DDBJ databases">
        <authorList>
            <person name="Dougan E. K."/>
            <person name="Rhodes N."/>
            <person name="Thang M."/>
            <person name="Chan C."/>
        </authorList>
    </citation>
    <scope>NUCLEOTIDE SEQUENCE</scope>
</reference>
<organism evidence="2 4">
    <name type="scientific">Polarella glacialis</name>
    <name type="common">Dinoflagellate</name>
    <dbReference type="NCBI Taxonomy" id="89957"/>
    <lineage>
        <taxon>Eukaryota</taxon>
        <taxon>Sar</taxon>
        <taxon>Alveolata</taxon>
        <taxon>Dinophyceae</taxon>
        <taxon>Suessiales</taxon>
        <taxon>Suessiaceae</taxon>
        <taxon>Polarella</taxon>
    </lineage>
</organism>
<dbReference type="EMBL" id="CAJNNW010003621">
    <property type="protein sequence ID" value="CAE8645568.1"/>
    <property type="molecule type" value="Genomic_DNA"/>
</dbReference>
<feature type="non-terminal residue" evidence="2">
    <location>
        <position position="217"/>
    </location>
</feature>
<comment type="caution">
    <text evidence="2">The sequence shown here is derived from an EMBL/GenBank/DDBJ whole genome shotgun (WGS) entry which is preliminary data.</text>
</comment>
<accession>A0A813FE73</accession>
<feature type="region of interest" description="Disordered" evidence="1">
    <location>
        <begin position="187"/>
        <end position="217"/>
    </location>
</feature>
<protein>
    <submittedName>
        <fullName evidence="2">Uncharacterized protein</fullName>
    </submittedName>
</protein>
<dbReference type="EMBL" id="CAJNNV010025059">
    <property type="protein sequence ID" value="CAE8611933.1"/>
    <property type="molecule type" value="Genomic_DNA"/>
</dbReference>
<sequence>ASRQSSEAKLRDLAAETNGLRSKVEALQAQNRSLVSDKEHLKRGDAERRLAEEDRRQAFEDSNEVLKARIAELEARVKLKDDGMKNQVYVAEARKRASVEHGLPILSMLKTLQATPSVFQGPERGGGRATSFEADLTGDSPPQRTEPIATQAVRPPRRSSLTQLVVDLRGEVGSPVMEEVVFEVPMTPEGQALPGRGGKSSPGKGNGKVRMFAPASE</sequence>
<gene>
    <name evidence="2" type="ORF">PGLA1383_LOCUS29729</name>
    <name evidence="3" type="ORF">PGLA2088_LOCUS4014</name>
</gene>
<evidence type="ECO:0000313" key="2">
    <source>
        <dbReference type="EMBL" id="CAE8611933.1"/>
    </source>
</evidence>
<keyword evidence="4" id="KW-1185">Reference proteome</keyword>
<feature type="compositionally biased region" description="Gly residues" evidence="1">
    <location>
        <begin position="195"/>
        <end position="206"/>
    </location>
</feature>
<evidence type="ECO:0000313" key="3">
    <source>
        <dbReference type="EMBL" id="CAE8645568.1"/>
    </source>
</evidence>
<dbReference type="Proteomes" id="UP000626109">
    <property type="component" value="Unassembled WGS sequence"/>
</dbReference>
<dbReference type="AlphaFoldDB" id="A0A813FE73"/>
<feature type="region of interest" description="Disordered" evidence="1">
    <location>
        <begin position="117"/>
        <end position="144"/>
    </location>
</feature>
<dbReference type="Proteomes" id="UP000654075">
    <property type="component" value="Unassembled WGS sequence"/>
</dbReference>